<comment type="caution">
    <text evidence="3">The sequence shown here is derived from an EMBL/GenBank/DDBJ whole genome shotgun (WGS) entry which is preliminary data.</text>
</comment>
<name>A0ABT3B986_9RHOB</name>
<feature type="chain" id="PRO_5045052839" evidence="2">
    <location>
        <begin position="19"/>
        <end position="376"/>
    </location>
</feature>
<dbReference type="RefSeq" id="WP_263842444.1">
    <property type="nucleotide sequence ID" value="NZ_JALIEB010000001.1"/>
</dbReference>
<evidence type="ECO:0000313" key="4">
    <source>
        <dbReference type="Proteomes" id="UP001208690"/>
    </source>
</evidence>
<reference evidence="3 4" key="1">
    <citation type="submission" date="2022-04" db="EMBL/GenBank/DDBJ databases">
        <title>Roseobacter sp. WL0113 is a bacterium isolated from neritic sediment.</title>
        <authorList>
            <person name="Wang L."/>
            <person name="He W."/>
            <person name="Zhang D.-F."/>
        </authorList>
    </citation>
    <scope>NUCLEOTIDE SEQUENCE [LARGE SCALE GENOMIC DNA]</scope>
    <source>
        <strain evidence="3 4">WL0113</strain>
    </source>
</reference>
<accession>A0ABT3B986</accession>
<dbReference type="Proteomes" id="UP001208690">
    <property type="component" value="Unassembled WGS sequence"/>
</dbReference>
<feature type="signal peptide" evidence="2">
    <location>
        <begin position="1"/>
        <end position="18"/>
    </location>
</feature>
<gene>
    <name evidence="3" type="ORF">MUB52_01665</name>
</gene>
<protein>
    <submittedName>
        <fullName evidence="3">Peptidase M23</fullName>
    </submittedName>
</protein>
<proteinExistence type="predicted"/>
<keyword evidence="2" id="KW-0732">Signal</keyword>
<evidence type="ECO:0000256" key="2">
    <source>
        <dbReference type="SAM" id="SignalP"/>
    </source>
</evidence>
<evidence type="ECO:0000313" key="3">
    <source>
        <dbReference type="EMBL" id="MCV3270125.1"/>
    </source>
</evidence>
<organism evidence="3 4">
    <name type="scientific">Roseobacter sinensis</name>
    <dbReference type="NCBI Taxonomy" id="2931391"/>
    <lineage>
        <taxon>Bacteria</taxon>
        <taxon>Pseudomonadati</taxon>
        <taxon>Pseudomonadota</taxon>
        <taxon>Alphaproteobacteria</taxon>
        <taxon>Rhodobacterales</taxon>
        <taxon>Roseobacteraceae</taxon>
        <taxon>Roseobacter</taxon>
    </lineage>
</organism>
<sequence length="376" mass="39793">MRWLALSAALLVPVWAMAQSDNAERARAAMTMLQEASARLEAADSARDRVRALTQTIQAFEEGLAALRSGLRQAAVREAQLAAQLQARDEEVATLLAVLQRIGAQSTPVALLHPGGPTGTARSGMLLADMTPALNARAADLRRDLESLQVLRSMQTDAADQLTLGLNEVQAARTALNQAIAERSALPTRFTQDPVREAILLASAETLDSFARGLQRVTVDETAAAPAALDGTKGDLRLPVQGVILREAGAADAAGVVRPGIIVATRPEAIVTSPVAATIRYTGPLLDLGQVVILEPQADVLFVLAGLDVVYGRAGEVIDAGAPLGLMGDSAAENRRELSTDGDDTGALRSETLYIEVRYQNVPEDPGLWFRTDKDG</sequence>
<dbReference type="EMBL" id="JALIEB010000001">
    <property type="protein sequence ID" value="MCV3270125.1"/>
    <property type="molecule type" value="Genomic_DNA"/>
</dbReference>
<dbReference type="SUPFAM" id="SSF51261">
    <property type="entry name" value="Duplicated hybrid motif"/>
    <property type="match status" value="1"/>
</dbReference>
<dbReference type="InterPro" id="IPR011055">
    <property type="entry name" value="Dup_hybrid_motif"/>
</dbReference>
<keyword evidence="4" id="KW-1185">Reference proteome</keyword>
<keyword evidence="1" id="KW-0175">Coiled coil</keyword>
<feature type="coiled-coil region" evidence="1">
    <location>
        <begin position="23"/>
        <end position="53"/>
    </location>
</feature>
<evidence type="ECO:0000256" key="1">
    <source>
        <dbReference type="SAM" id="Coils"/>
    </source>
</evidence>
<dbReference type="Gene3D" id="2.70.70.10">
    <property type="entry name" value="Glucose Permease (Domain IIA)"/>
    <property type="match status" value="1"/>
</dbReference>